<dbReference type="GO" id="GO:0015937">
    <property type="term" value="P:coenzyme A biosynthetic process"/>
    <property type="evidence" value="ECO:0007669"/>
    <property type="project" value="TreeGrafter"/>
</dbReference>
<dbReference type="AlphaFoldDB" id="M7NQ20"/>
<dbReference type="NCBIfam" id="NF001985">
    <property type="entry name" value="PRK00777.1"/>
    <property type="match status" value="1"/>
</dbReference>
<dbReference type="GeneID" id="19896001"/>
<accession>M7NQ20</accession>
<dbReference type="GO" id="GO:0004140">
    <property type="term" value="F:dephospho-CoA kinase activity"/>
    <property type="evidence" value="ECO:0007669"/>
    <property type="project" value="TreeGrafter"/>
</dbReference>
<dbReference type="HOGENOM" id="CLU_035272_0_1_1"/>
<dbReference type="Pfam" id="PF01467">
    <property type="entry name" value="CTP_transf_like"/>
    <property type="match status" value="1"/>
</dbReference>
<evidence type="ECO:0000313" key="3">
    <source>
        <dbReference type="Proteomes" id="UP000011958"/>
    </source>
</evidence>
<comment type="caution">
    <text evidence="2">The sequence shown here is derived from an EMBL/GenBank/DDBJ whole genome shotgun (WGS) entry which is preliminary data.</text>
</comment>
<protein>
    <recommendedName>
        <fullName evidence="1">Cytidyltransferase-like domain-containing protein</fullName>
    </recommendedName>
</protein>
<name>M7NQ20_PNEMU</name>
<dbReference type="STRING" id="1069680.M7NQ20"/>
<reference evidence="3" key="1">
    <citation type="journal article" date="2016" name="Nat. Commun.">
        <title>Genome analysis of three Pneumocystis species reveals adaptation mechanisms to life exclusively in mammalian hosts.</title>
        <authorList>
            <person name="Ma L."/>
            <person name="Chen Z."/>
            <person name="Huang D.W."/>
            <person name="Kutty G."/>
            <person name="Ishihara M."/>
            <person name="Wang H."/>
            <person name="Abouelleil A."/>
            <person name="Bishop L."/>
            <person name="Davey E."/>
            <person name="Deng R."/>
            <person name="Deng X."/>
            <person name="Fan L."/>
            <person name="Fantoni G."/>
            <person name="Fitzgerald M."/>
            <person name="Gogineni E."/>
            <person name="Goldberg J.M."/>
            <person name="Handley G."/>
            <person name="Hu X."/>
            <person name="Huber C."/>
            <person name="Jiao X."/>
            <person name="Jones K."/>
            <person name="Levin J.Z."/>
            <person name="Liu Y."/>
            <person name="Macdonald P."/>
            <person name="Melnikov A."/>
            <person name="Raley C."/>
            <person name="Sassi M."/>
            <person name="Sherman B.T."/>
            <person name="Song X."/>
            <person name="Sykes S."/>
            <person name="Tran B."/>
            <person name="Walsh L."/>
            <person name="Xia Y."/>
            <person name="Yang J."/>
            <person name="Young S."/>
            <person name="Zeng Q."/>
            <person name="Zheng X."/>
            <person name="Stephens R."/>
            <person name="Nusbaum C."/>
            <person name="Birren B.W."/>
            <person name="Azadi P."/>
            <person name="Lempicki R.A."/>
            <person name="Cuomo C.A."/>
            <person name="Kovacs J.A."/>
        </authorList>
    </citation>
    <scope>NUCLEOTIDE SEQUENCE [LARGE SCALE GENOMIC DNA]</scope>
    <source>
        <strain evidence="3">B123</strain>
    </source>
</reference>
<organism evidence="2 3">
    <name type="scientific">Pneumocystis murina (strain B123)</name>
    <name type="common">Mouse pneumocystis pneumonia agent</name>
    <name type="synonym">Pneumocystis carinii f. sp. muris</name>
    <dbReference type="NCBI Taxonomy" id="1069680"/>
    <lineage>
        <taxon>Eukaryota</taxon>
        <taxon>Fungi</taxon>
        <taxon>Dikarya</taxon>
        <taxon>Ascomycota</taxon>
        <taxon>Taphrinomycotina</taxon>
        <taxon>Pneumocystomycetes</taxon>
        <taxon>Pneumocystaceae</taxon>
        <taxon>Pneumocystis</taxon>
    </lineage>
</organism>
<evidence type="ECO:0000259" key="1">
    <source>
        <dbReference type="Pfam" id="PF01467"/>
    </source>
</evidence>
<dbReference type="EMBL" id="AFWA02000013">
    <property type="protein sequence ID" value="EMR09357.1"/>
    <property type="molecule type" value="Genomic_DNA"/>
</dbReference>
<dbReference type="InterPro" id="IPR014729">
    <property type="entry name" value="Rossmann-like_a/b/a_fold"/>
</dbReference>
<dbReference type="VEuPathDB" id="FungiDB:PNEG_02308"/>
<dbReference type="PANTHER" id="PTHR10695:SF46">
    <property type="entry name" value="BIFUNCTIONAL COENZYME A SYNTHASE-RELATED"/>
    <property type="match status" value="1"/>
</dbReference>
<dbReference type="Gene3D" id="3.40.50.620">
    <property type="entry name" value="HUPs"/>
    <property type="match status" value="1"/>
</dbReference>
<dbReference type="SUPFAM" id="SSF52374">
    <property type="entry name" value="Nucleotidylyl transferase"/>
    <property type="match status" value="1"/>
</dbReference>
<dbReference type="InterPro" id="IPR004821">
    <property type="entry name" value="Cyt_trans-like"/>
</dbReference>
<proteinExistence type="predicted"/>
<dbReference type="OMA" id="WIRQYLA"/>
<sequence>MTTEKTSVFMIQINENLDISKYLGFIDRSISMIKSDELVIFIIEKENKVFQAKNKTRFFNLIHELLNTIYIISENSKKRYNKADLEVNIVFNEWCGYELFSEEKNWDKIYIIKEDKCLIEAISFEMKSYVLILSDEDINSFIIKKKKFERYVKTQIEEESLSYKYVAVGGTFDHLHAGHKILLTMSAWISEENVACGVSDKELLKNKKYAEWIEPIEIRMESVRKFFYLINRTLSLSVSPIFDIYGVTIIDDRIGAIVVSQETISGGKLINEERKRRNMKELDIFCICIISDEVDSELMSIKISSTNIREKIAKKQFKNELVSEILE</sequence>
<dbReference type="eggNOG" id="KOG3351">
    <property type="taxonomic scope" value="Eukaryota"/>
</dbReference>
<dbReference type="PANTHER" id="PTHR10695">
    <property type="entry name" value="DEPHOSPHO-COA KINASE-RELATED"/>
    <property type="match status" value="1"/>
</dbReference>
<keyword evidence="3" id="KW-1185">Reference proteome</keyword>
<gene>
    <name evidence="2" type="ORF">PNEG_02308</name>
</gene>
<evidence type="ECO:0000313" key="2">
    <source>
        <dbReference type="EMBL" id="EMR09357.1"/>
    </source>
</evidence>
<dbReference type="FunFam" id="3.40.50.620:FF:000089">
    <property type="entry name" value="Bifunctional coenzyme A synthase"/>
    <property type="match status" value="1"/>
</dbReference>
<dbReference type="RefSeq" id="XP_007874306.1">
    <property type="nucleotide sequence ID" value="XM_007876115.1"/>
</dbReference>
<dbReference type="Proteomes" id="UP000011958">
    <property type="component" value="Unassembled WGS sequence"/>
</dbReference>
<feature type="domain" description="Cytidyltransferase-like" evidence="1">
    <location>
        <begin position="168"/>
        <end position="311"/>
    </location>
</feature>
<dbReference type="OrthoDB" id="330671at2759"/>